<sequence length="52" mass="5842">MSKNSAKSMYSQLMEWIPTLGRTMVPKQQQSQSKFSKADHYKSKGAYGKAGN</sequence>
<gene>
    <name evidence="2" type="ORF">immuto26A_21</name>
</gene>
<name>A0A7T8ERC8_9CAUD</name>
<evidence type="ECO:0000313" key="2">
    <source>
        <dbReference type="EMBL" id="QQO91700.1"/>
    </source>
</evidence>
<evidence type="ECO:0000313" key="3">
    <source>
        <dbReference type="Proteomes" id="UP000595566"/>
    </source>
</evidence>
<evidence type="ECO:0000256" key="1">
    <source>
        <dbReference type="SAM" id="MobiDB-lite"/>
    </source>
</evidence>
<reference evidence="2 3" key="1">
    <citation type="submission" date="2020-12" db="EMBL/GenBank/DDBJ databases">
        <title>Dynamics of Baltic Sea phages driven by environmental changes.</title>
        <authorList>
            <person name="Hoetzinger M."/>
            <person name="Nilsson E."/>
            <person name="Holmfeldt K."/>
        </authorList>
    </citation>
    <scope>NUCLEOTIDE SEQUENCE [LARGE SCALE GENOMIC DNA]</scope>
</reference>
<feature type="region of interest" description="Disordered" evidence="1">
    <location>
        <begin position="24"/>
        <end position="52"/>
    </location>
</feature>
<dbReference type="EMBL" id="MW353175">
    <property type="protein sequence ID" value="QQO91700.1"/>
    <property type="molecule type" value="Genomic_DNA"/>
</dbReference>
<organism evidence="2 3">
    <name type="scientific">Flavobacterium phage vB_FspM_immuto_2-6A</name>
    <dbReference type="NCBI Taxonomy" id="2801477"/>
    <lineage>
        <taxon>Viruses</taxon>
        <taxon>Duplodnaviria</taxon>
        <taxon>Heunggongvirae</taxon>
        <taxon>Uroviricota</taxon>
        <taxon>Caudoviricetes</taxon>
        <taxon>Immutovirus</taxon>
        <taxon>Immutovirus immuto</taxon>
    </lineage>
</organism>
<accession>A0A7T8ERC8</accession>
<protein>
    <submittedName>
        <fullName evidence="2">Uncharacterized protein</fullName>
    </submittedName>
</protein>
<proteinExistence type="predicted"/>
<dbReference type="Proteomes" id="UP000595566">
    <property type="component" value="Segment"/>
</dbReference>
<keyword evidence="3" id="KW-1185">Reference proteome</keyword>